<dbReference type="GO" id="GO:0006450">
    <property type="term" value="P:regulation of translational fidelity"/>
    <property type="evidence" value="ECO:0007669"/>
    <property type="project" value="TreeGrafter"/>
</dbReference>
<dbReference type="Pfam" id="PF01300">
    <property type="entry name" value="Sua5_yciO_yrdC"/>
    <property type="match status" value="1"/>
</dbReference>
<comment type="subcellular location">
    <subcellularLocation>
        <location evidence="1">Cytoplasm</location>
    </subcellularLocation>
</comment>
<dbReference type="GO" id="GO:0005524">
    <property type="term" value="F:ATP binding"/>
    <property type="evidence" value="ECO:0007669"/>
    <property type="project" value="UniProtKB-KW"/>
</dbReference>
<proteinExistence type="inferred from homology"/>
<keyword evidence="6" id="KW-0819">tRNA processing</keyword>
<sequence length="152" mass="17100">MNKYKDIFITTTDTVCGIGGPVNSQTLALIYELKQRPIDKKIIILVGSIAQAQKFSQWNSKANDLAHKYWPGNVSLIVSGQGFRMPNQNLLIEFLLKNGPMYVSSANISGNKPINIEQAREFFPQIKQVYNFGSTSGKASRIFNVDTNEWIR</sequence>
<evidence type="ECO:0000256" key="6">
    <source>
        <dbReference type="ARBA" id="ARBA00022694"/>
    </source>
</evidence>
<dbReference type="EMBL" id="CP034841">
    <property type="protein sequence ID" value="QBF34511.1"/>
    <property type="molecule type" value="Genomic_DNA"/>
</dbReference>
<keyword evidence="9" id="KW-0067">ATP-binding</keyword>
<evidence type="ECO:0000313" key="14">
    <source>
        <dbReference type="Proteomes" id="UP000289326"/>
    </source>
</evidence>
<evidence type="ECO:0000256" key="4">
    <source>
        <dbReference type="ARBA" id="ARBA00022490"/>
    </source>
</evidence>
<dbReference type="PANTHER" id="PTHR17490">
    <property type="entry name" value="SUA5"/>
    <property type="match status" value="1"/>
</dbReference>
<dbReference type="PANTHER" id="PTHR17490:SF16">
    <property type="entry name" value="THREONYLCARBAMOYL-AMP SYNTHASE"/>
    <property type="match status" value="1"/>
</dbReference>
<comment type="similarity">
    <text evidence="2">Belongs to the SUA5 family.</text>
</comment>
<name>A0A4P6MRQ1_9BACT</name>
<dbReference type="GO" id="GO:0061710">
    <property type="term" value="F:L-threonylcarbamoyladenylate synthase"/>
    <property type="evidence" value="ECO:0007669"/>
    <property type="project" value="UniProtKB-EC"/>
</dbReference>
<accession>A0A4P6MRQ1</accession>
<keyword evidence="14" id="KW-1185">Reference proteome</keyword>
<dbReference type="GO" id="GO:0003725">
    <property type="term" value="F:double-stranded RNA binding"/>
    <property type="evidence" value="ECO:0007669"/>
    <property type="project" value="InterPro"/>
</dbReference>
<evidence type="ECO:0000259" key="12">
    <source>
        <dbReference type="PROSITE" id="PS51163"/>
    </source>
</evidence>
<dbReference type="GO" id="GO:0005737">
    <property type="term" value="C:cytoplasm"/>
    <property type="evidence" value="ECO:0007669"/>
    <property type="project" value="UniProtKB-SubCell"/>
</dbReference>
<dbReference type="AlphaFoldDB" id="A0A4P6MRQ1"/>
<organism evidence="13 14">
    <name type="scientific">Mycoplasmopsis phocirhinis</name>
    <dbReference type="NCBI Taxonomy" id="142650"/>
    <lineage>
        <taxon>Bacteria</taxon>
        <taxon>Bacillati</taxon>
        <taxon>Mycoplasmatota</taxon>
        <taxon>Mycoplasmoidales</taxon>
        <taxon>Metamycoplasmataceae</taxon>
        <taxon>Mycoplasmopsis</taxon>
    </lineage>
</organism>
<dbReference type="EC" id="2.7.7.87" evidence="3"/>
<evidence type="ECO:0000256" key="1">
    <source>
        <dbReference type="ARBA" id="ARBA00004496"/>
    </source>
</evidence>
<dbReference type="GO" id="GO:0000049">
    <property type="term" value="F:tRNA binding"/>
    <property type="evidence" value="ECO:0007669"/>
    <property type="project" value="TreeGrafter"/>
</dbReference>
<dbReference type="SUPFAM" id="SSF55821">
    <property type="entry name" value="YrdC/RibB"/>
    <property type="match status" value="1"/>
</dbReference>
<evidence type="ECO:0000256" key="11">
    <source>
        <dbReference type="ARBA" id="ARBA00048366"/>
    </source>
</evidence>
<evidence type="ECO:0000256" key="10">
    <source>
        <dbReference type="ARBA" id="ARBA00029774"/>
    </source>
</evidence>
<keyword evidence="8" id="KW-0547">Nucleotide-binding</keyword>
<dbReference type="GO" id="GO:0008033">
    <property type="term" value="P:tRNA processing"/>
    <property type="evidence" value="ECO:0007669"/>
    <property type="project" value="UniProtKB-KW"/>
</dbReference>
<protein>
    <recommendedName>
        <fullName evidence="10">L-threonylcarbamoyladenylate synthase</fullName>
        <ecNumber evidence="3">2.7.7.87</ecNumber>
    </recommendedName>
    <alternativeName>
        <fullName evidence="10">L-threonylcarbamoyladenylate synthase</fullName>
    </alternativeName>
</protein>
<dbReference type="Proteomes" id="UP000289326">
    <property type="component" value="Chromosome"/>
</dbReference>
<dbReference type="OrthoDB" id="397661at2"/>
<dbReference type="InterPro" id="IPR017945">
    <property type="entry name" value="DHBP_synth_RibB-like_a/b_dom"/>
</dbReference>
<reference evidence="13 14" key="1">
    <citation type="submission" date="2019-01" db="EMBL/GenBank/DDBJ databases">
        <title>Complete sequence and annotation of the Mycoplasma phocirhinis strain 852T genome.</title>
        <authorList>
            <person name="Frasca S.Jr."/>
            <person name="Kutish G.F."/>
            <person name="Castellanos Gell J."/>
            <person name="Michaels D.L."/>
            <person name="Brown D.R."/>
        </authorList>
    </citation>
    <scope>NUCLEOTIDE SEQUENCE [LARGE SCALE GENOMIC DNA]</scope>
    <source>
        <strain evidence="13 14">852</strain>
    </source>
</reference>
<dbReference type="RefSeq" id="WP_130429289.1">
    <property type="nucleotide sequence ID" value="NZ_CP034841.1"/>
</dbReference>
<gene>
    <name evidence="13" type="ORF">EG856_01025</name>
</gene>
<evidence type="ECO:0000256" key="8">
    <source>
        <dbReference type="ARBA" id="ARBA00022741"/>
    </source>
</evidence>
<evidence type="ECO:0000256" key="2">
    <source>
        <dbReference type="ARBA" id="ARBA00007663"/>
    </source>
</evidence>
<evidence type="ECO:0000256" key="7">
    <source>
        <dbReference type="ARBA" id="ARBA00022695"/>
    </source>
</evidence>
<dbReference type="Gene3D" id="3.90.870.10">
    <property type="entry name" value="DHBP synthase"/>
    <property type="match status" value="1"/>
</dbReference>
<evidence type="ECO:0000256" key="5">
    <source>
        <dbReference type="ARBA" id="ARBA00022679"/>
    </source>
</evidence>
<evidence type="ECO:0000256" key="3">
    <source>
        <dbReference type="ARBA" id="ARBA00012584"/>
    </source>
</evidence>
<dbReference type="KEGG" id="mphi:EG856_01025"/>
<comment type="catalytic activity">
    <reaction evidence="11">
        <text>L-threonine + hydrogencarbonate + ATP = L-threonylcarbamoyladenylate + diphosphate + H2O</text>
        <dbReference type="Rhea" id="RHEA:36407"/>
        <dbReference type="ChEBI" id="CHEBI:15377"/>
        <dbReference type="ChEBI" id="CHEBI:17544"/>
        <dbReference type="ChEBI" id="CHEBI:30616"/>
        <dbReference type="ChEBI" id="CHEBI:33019"/>
        <dbReference type="ChEBI" id="CHEBI:57926"/>
        <dbReference type="ChEBI" id="CHEBI:73682"/>
        <dbReference type="EC" id="2.7.7.87"/>
    </reaction>
</comment>
<dbReference type="InterPro" id="IPR006070">
    <property type="entry name" value="Sua5-like_dom"/>
</dbReference>
<dbReference type="PROSITE" id="PS51163">
    <property type="entry name" value="YRDC"/>
    <property type="match status" value="1"/>
</dbReference>
<keyword evidence="5" id="KW-0808">Transferase</keyword>
<dbReference type="InterPro" id="IPR050156">
    <property type="entry name" value="TC-AMP_synthase_SUA5"/>
</dbReference>
<keyword evidence="4" id="KW-0963">Cytoplasm</keyword>
<keyword evidence="7" id="KW-0548">Nucleotidyltransferase</keyword>
<evidence type="ECO:0000313" key="13">
    <source>
        <dbReference type="EMBL" id="QBF34511.1"/>
    </source>
</evidence>
<feature type="domain" description="YrdC-like" evidence="12">
    <location>
        <begin position="1"/>
        <end position="152"/>
    </location>
</feature>
<evidence type="ECO:0000256" key="9">
    <source>
        <dbReference type="ARBA" id="ARBA00022840"/>
    </source>
</evidence>